<keyword evidence="4" id="KW-0410">Iron transport</keyword>
<evidence type="ECO:0000256" key="2">
    <source>
        <dbReference type="ARBA" id="ARBA00022448"/>
    </source>
</evidence>
<evidence type="ECO:0000256" key="7">
    <source>
        <dbReference type="ARBA" id="ARBA00023065"/>
    </source>
</evidence>
<comment type="caution">
    <text evidence="16">The sequence shown here is derived from an EMBL/GenBank/DDBJ whole genome shotgun (WGS) entry which is preliminary data.</text>
</comment>
<name>A0A2S4HD73_9GAMM</name>
<dbReference type="Pfam" id="PF07715">
    <property type="entry name" value="Plug"/>
    <property type="match status" value="1"/>
</dbReference>
<dbReference type="InterPro" id="IPR039426">
    <property type="entry name" value="TonB-dep_rcpt-like"/>
</dbReference>
<dbReference type="InterPro" id="IPR012910">
    <property type="entry name" value="Plug_dom"/>
</dbReference>
<proteinExistence type="inferred from homology"/>
<evidence type="ECO:0000313" key="17">
    <source>
        <dbReference type="Proteomes" id="UP000237222"/>
    </source>
</evidence>
<keyword evidence="5 11" id="KW-0812">Transmembrane</keyword>
<evidence type="ECO:0000256" key="5">
    <source>
        <dbReference type="ARBA" id="ARBA00022692"/>
    </source>
</evidence>
<comment type="similarity">
    <text evidence="11 12">Belongs to the TonB-dependent receptor family.</text>
</comment>
<dbReference type="Pfam" id="PF00593">
    <property type="entry name" value="TonB_dep_Rec_b-barrel"/>
    <property type="match status" value="1"/>
</dbReference>
<dbReference type="PROSITE" id="PS52016">
    <property type="entry name" value="TONB_DEPENDENT_REC_3"/>
    <property type="match status" value="1"/>
</dbReference>
<evidence type="ECO:0000256" key="13">
    <source>
        <dbReference type="SAM" id="SignalP"/>
    </source>
</evidence>
<dbReference type="AlphaFoldDB" id="A0A2S4HD73"/>
<keyword evidence="2 11" id="KW-0813">Transport</keyword>
<dbReference type="Gene3D" id="2.40.170.20">
    <property type="entry name" value="TonB-dependent receptor, beta-barrel domain"/>
    <property type="match status" value="1"/>
</dbReference>
<evidence type="ECO:0000256" key="1">
    <source>
        <dbReference type="ARBA" id="ARBA00004571"/>
    </source>
</evidence>
<dbReference type="OrthoDB" id="7051185at2"/>
<evidence type="ECO:0000256" key="9">
    <source>
        <dbReference type="ARBA" id="ARBA00023136"/>
    </source>
</evidence>
<evidence type="ECO:0000256" key="8">
    <source>
        <dbReference type="ARBA" id="ARBA00023077"/>
    </source>
</evidence>
<evidence type="ECO:0000256" key="4">
    <source>
        <dbReference type="ARBA" id="ARBA00022496"/>
    </source>
</evidence>
<feature type="chain" id="PRO_5015583802" evidence="13">
    <location>
        <begin position="27"/>
        <end position="777"/>
    </location>
</feature>
<dbReference type="SUPFAM" id="SSF56935">
    <property type="entry name" value="Porins"/>
    <property type="match status" value="1"/>
</dbReference>
<dbReference type="RefSeq" id="WP_103685470.1">
    <property type="nucleotide sequence ID" value="NZ_PQGG01000036.1"/>
</dbReference>
<keyword evidence="7" id="KW-0406">Ion transport</keyword>
<evidence type="ECO:0000259" key="14">
    <source>
        <dbReference type="Pfam" id="PF00593"/>
    </source>
</evidence>
<protein>
    <submittedName>
        <fullName evidence="16">TonB-dependent receptor</fullName>
    </submittedName>
</protein>
<dbReference type="InterPro" id="IPR036942">
    <property type="entry name" value="Beta-barrel_TonB_sf"/>
</dbReference>
<evidence type="ECO:0000313" key="16">
    <source>
        <dbReference type="EMBL" id="POP51641.1"/>
    </source>
</evidence>
<evidence type="ECO:0000256" key="10">
    <source>
        <dbReference type="ARBA" id="ARBA00023237"/>
    </source>
</evidence>
<gene>
    <name evidence="16" type="ORF">C0068_15895</name>
</gene>
<keyword evidence="16" id="KW-0675">Receptor</keyword>
<feature type="signal peptide" evidence="13">
    <location>
        <begin position="1"/>
        <end position="26"/>
    </location>
</feature>
<dbReference type="Proteomes" id="UP000237222">
    <property type="component" value="Unassembled WGS sequence"/>
</dbReference>
<feature type="domain" description="TonB-dependent receptor plug" evidence="15">
    <location>
        <begin position="56"/>
        <end position="162"/>
    </location>
</feature>
<dbReference type="GO" id="GO:0009279">
    <property type="term" value="C:cell outer membrane"/>
    <property type="evidence" value="ECO:0007669"/>
    <property type="project" value="UniProtKB-SubCell"/>
</dbReference>
<reference evidence="16" key="1">
    <citation type="submission" date="2018-01" db="EMBL/GenBank/DDBJ databases">
        <authorList>
            <person name="Yu X.-D."/>
        </authorList>
    </citation>
    <scope>NUCLEOTIDE SEQUENCE</scope>
    <source>
        <strain evidence="16">ZX-21</strain>
    </source>
</reference>
<dbReference type="InterPro" id="IPR000531">
    <property type="entry name" value="Beta-barrel_TonB"/>
</dbReference>
<keyword evidence="9 11" id="KW-0472">Membrane</keyword>
<evidence type="ECO:0000256" key="12">
    <source>
        <dbReference type="RuleBase" id="RU003357"/>
    </source>
</evidence>
<comment type="subcellular location">
    <subcellularLocation>
        <location evidence="1 11">Cell outer membrane</location>
        <topology evidence="1 11">Multi-pass membrane protein</topology>
    </subcellularLocation>
</comment>
<dbReference type="GO" id="GO:0006826">
    <property type="term" value="P:iron ion transport"/>
    <property type="evidence" value="ECO:0007669"/>
    <property type="project" value="UniProtKB-KW"/>
</dbReference>
<dbReference type="EMBL" id="PQGG01000036">
    <property type="protein sequence ID" value="POP51641.1"/>
    <property type="molecule type" value="Genomic_DNA"/>
</dbReference>
<feature type="domain" description="TonB-dependent receptor-like beta-barrel" evidence="14">
    <location>
        <begin position="429"/>
        <end position="742"/>
    </location>
</feature>
<dbReference type="PANTHER" id="PTHR32552">
    <property type="entry name" value="FERRICHROME IRON RECEPTOR-RELATED"/>
    <property type="match status" value="1"/>
</dbReference>
<evidence type="ECO:0000259" key="15">
    <source>
        <dbReference type="Pfam" id="PF07715"/>
    </source>
</evidence>
<sequence length="777" mass="84807">MTIRKRTSLSLAIIAAGLSASIAASAQVPEEAASGKRTNRLLEEVVVTAQKREENVQDVPIAITAFSNEKLDAFGIESAQDLETITPGFTVTSAAGFNVAYLRGVGTDAFLPGADPSVPFYLDGVALLGAQGSSDTLGRVERVEVLKGPQGTLFGRNATGGAINIVTPEPGEEFLGDLKLEFADYGERNAQIYVNVPLVENKLAATFTAFTNERDNYYTNDVGEVIDVYARGGRLKLRWDITDDLAIILAGSKQEAANNGGLAFELTRPAPVLGAALPKDPKADRHVSFDSMAGAETESELYSVTIDWRLSGVDVKFIGSDQELSAPFVRADFDKSALPIINIESIVQLALQKTAELQFLSNAETPFSEYFEWVAGLYYIESSGGFDPIAFDVLPSALTSLPIPLGGELSGLLNDVSSLLGLQNLGDGVRVLAYGVLDSEAYSAYMQGTLKLGDNWDLTLGARYQEEKRNLLNAKAEVAGQDGSTLTIREDKVPELRAEQMSPKIALQWRPFDDDTQIYASWARAFKSPTYNTVNLLDSPEEVEEERVDSYELGFKSQLFDQNLTLNAALFYIEQENLLTGFVALASGGVVNYANAGNSEIRGAEFDFLLSPMPNLNPGLVLFGAASFLDSEYTEYKEGRGYDEDTGLAFGNGGTFPLPARDFKGNRIVRTPELTYTFGLNQSIPLGDGALEFGADLYYNDGFYFLPQNSDLYARESYTLYNARVSYIYDPWGVRLTVFGENITDTEYNEVVFVDDFGRNQSLNSPKVVGARVNWEF</sequence>
<keyword evidence="6" id="KW-0408">Iron</keyword>
<keyword evidence="3 11" id="KW-1134">Transmembrane beta strand</keyword>
<keyword evidence="8 12" id="KW-0798">TonB box</keyword>
<evidence type="ECO:0000256" key="6">
    <source>
        <dbReference type="ARBA" id="ARBA00023004"/>
    </source>
</evidence>
<keyword evidence="13" id="KW-0732">Signal</keyword>
<accession>A0A2S4HD73</accession>
<keyword evidence="10 11" id="KW-0998">Cell outer membrane</keyword>
<dbReference type="PANTHER" id="PTHR32552:SF81">
    <property type="entry name" value="TONB-DEPENDENT OUTER MEMBRANE RECEPTOR"/>
    <property type="match status" value="1"/>
</dbReference>
<evidence type="ECO:0000256" key="3">
    <source>
        <dbReference type="ARBA" id="ARBA00022452"/>
    </source>
</evidence>
<organism evidence="16 17">
    <name type="scientific">Zhongshania marina</name>
    <dbReference type="NCBI Taxonomy" id="2304603"/>
    <lineage>
        <taxon>Bacteria</taxon>
        <taxon>Pseudomonadati</taxon>
        <taxon>Pseudomonadota</taxon>
        <taxon>Gammaproteobacteria</taxon>
        <taxon>Cellvibrionales</taxon>
        <taxon>Spongiibacteraceae</taxon>
        <taxon>Zhongshania</taxon>
    </lineage>
</organism>
<evidence type="ECO:0000256" key="11">
    <source>
        <dbReference type="PROSITE-ProRule" id="PRU01360"/>
    </source>
</evidence>